<dbReference type="EMBL" id="DXAY01000264">
    <property type="protein sequence ID" value="HIZ75820.1"/>
    <property type="molecule type" value="Genomic_DNA"/>
</dbReference>
<proteinExistence type="predicted"/>
<name>A0A9D2GBQ6_9FIRM</name>
<comment type="caution">
    <text evidence="6">The sequence shown here is derived from an EMBL/GenBank/DDBJ whole genome shotgun (WGS) entry which is preliminary data.</text>
</comment>
<dbReference type="InterPro" id="IPR009061">
    <property type="entry name" value="DNA-bd_dom_put_sf"/>
</dbReference>
<dbReference type="Gene3D" id="1.10.1660.10">
    <property type="match status" value="1"/>
</dbReference>
<dbReference type="InterPro" id="IPR000551">
    <property type="entry name" value="MerR-type_HTH_dom"/>
</dbReference>
<dbReference type="PANTHER" id="PTHR30204:SF69">
    <property type="entry name" value="MERR-FAMILY TRANSCRIPTIONAL REGULATOR"/>
    <property type="match status" value="1"/>
</dbReference>
<accession>A0A9D2GBQ6</accession>
<evidence type="ECO:0000256" key="2">
    <source>
        <dbReference type="ARBA" id="ARBA00023015"/>
    </source>
</evidence>
<evidence type="ECO:0000256" key="3">
    <source>
        <dbReference type="ARBA" id="ARBA00023125"/>
    </source>
</evidence>
<dbReference type="InterPro" id="IPR029442">
    <property type="entry name" value="GyrI-like"/>
</dbReference>
<reference evidence="6" key="2">
    <citation type="submission" date="2021-04" db="EMBL/GenBank/DDBJ databases">
        <authorList>
            <person name="Gilroy R."/>
        </authorList>
    </citation>
    <scope>NUCLEOTIDE SEQUENCE</scope>
    <source>
        <strain evidence="6">CHK196-3914</strain>
    </source>
</reference>
<evidence type="ECO:0000313" key="6">
    <source>
        <dbReference type="EMBL" id="HIZ75820.1"/>
    </source>
</evidence>
<dbReference type="PROSITE" id="PS50937">
    <property type="entry name" value="HTH_MERR_2"/>
    <property type="match status" value="1"/>
</dbReference>
<evidence type="ECO:0000313" key="7">
    <source>
        <dbReference type="Proteomes" id="UP000824116"/>
    </source>
</evidence>
<dbReference type="SMART" id="SM00422">
    <property type="entry name" value="HTH_MERR"/>
    <property type="match status" value="1"/>
</dbReference>
<dbReference type="GO" id="GO:0003677">
    <property type="term" value="F:DNA binding"/>
    <property type="evidence" value="ECO:0007669"/>
    <property type="project" value="UniProtKB-KW"/>
</dbReference>
<gene>
    <name evidence="6" type="ORF">H9723_11370</name>
</gene>
<dbReference type="InterPro" id="IPR010499">
    <property type="entry name" value="AraC_E-bd"/>
</dbReference>
<dbReference type="AlphaFoldDB" id="A0A9D2GBQ6"/>
<keyword evidence="3" id="KW-0238">DNA-binding</keyword>
<reference evidence="6" key="1">
    <citation type="journal article" date="2021" name="PeerJ">
        <title>Extensive microbial diversity within the chicken gut microbiome revealed by metagenomics and culture.</title>
        <authorList>
            <person name="Gilroy R."/>
            <person name="Ravi A."/>
            <person name="Getino M."/>
            <person name="Pursley I."/>
            <person name="Horton D.L."/>
            <person name="Alikhan N.F."/>
            <person name="Baker D."/>
            <person name="Gharbi K."/>
            <person name="Hall N."/>
            <person name="Watson M."/>
            <person name="Adriaenssens E.M."/>
            <person name="Foster-Nyarko E."/>
            <person name="Jarju S."/>
            <person name="Secka A."/>
            <person name="Antonio M."/>
            <person name="Oren A."/>
            <person name="Chaudhuri R.R."/>
            <person name="La Ragione R."/>
            <person name="Hildebrand F."/>
            <person name="Pallen M.J."/>
        </authorList>
    </citation>
    <scope>NUCLEOTIDE SEQUENCE</scope>
    <source>
        <strain evidence="6">CHK196-3914</strain>
    </source>
</reference>
<evidence type="ECO:0000256" key="4">
    <source>
        <dbReference type="ARBA" id="ARBA00023163"/>
    </source>
</evidence>
<dbReference type="SUPFAM" id="SSF55136">
    <property type="entry name" value="Probable bacterial effector-binding domain"/>
    <property type="match status" value="1"/>
</dbReference>
<evidence type="ECO:0000256" key="1">
    <source>
        <dbReference type="ARBA" id="ARBA00022491"/>
    </source>
</evidence>
<sequence>MKDYYKINEISKLYGIGVDSLRYYERLGILKPRRDTNGYRLYDLKDMYKLTVIRDLRKLDFSMSQIKEFLDGQCTDNTLTLLCREQALLDEQMAEIIRRKRLIEKRIASLKRAQQVRAGEIILKKLPERHCVRIEQYITRDEEMDFVIRKLHKKYEDKVQDLGTQTVGAFFSVPDMKRGIANRYESVFFVMEENGEESDFVLPSGTYAALCYRGGYAQNGDRVRELYEYLEREERTAEGSPFEIYRIDNRDTIREEEFLTEIQILLR</sequence>
<dbReference type="InterPro" id="IPR011256">
    <property type="entry name" value="Reg_factor_effector_dom_sf"/>
</dbReference>
<dbReference type="PANTHER" id="PTHR30204">
    <property type="entry name" value="REDOX-CYCLING DRUG-SENSING TRANSCRIPTIONAL ACTIVATOR SOXR"/>
    <property type="match status" value="1"/>
</dbReference>
<feature type="domain" description="HTH merR-type" evidence="5">
    <location>
        <begin position="4"/>
        <end position="72"/>
    </location>
</feature>
<dbReference type="SUPFAM" id="SSF46955">
    <property type="entry name" value="Putative DNA-binding domain"/>
    <property type="match status" value="1"/>
</dbReference>
<keyword evidence="4" id="KW-0804">Transcription</keyword>
<dbReference type="InterPro" id="IPR047057">
    <property type="entry name" value="MerR_fam"/>
</dbReference>
<dbReference type="Proteomes" id="UP000824116">
    <property type="component" value="Unassembled WGS sequence"/>
</dbReference>
<dbReference type="Gene3D" id="3.20.80.10">
    <property type="entry name" value="Regulatory factor, effector binding domain"/>
    <property type="match status" value="1"/>
</dbReference>
<dbReference type="CDD" id="cd00592">
    <property type="entry name" value="HTH_MerR-like"/>
    <property type="match status" value="1"/>
</dbReference>
<organism evidence="6 7">
    <name type="scientific">Candidatus Mediterraneibacter stercoravium</name>
    <dbReference type="NCBI Taxonomy" id="2838685"/>
    <lineage>
        <taxon>Bacteria</taxon>
        <taxon>Bacillati</taxon>
        <taxon>Bacillota</taxon>
        <taxon>Clostridia</taxon>
        <taxon>Lachnospirales</taxon>
        <taxon>Lachnospiraceae</taxon>
        <taxon>Mediterraneibacter</taxon>
    </lineage>
</organism>
<dbReference type="Pfam" id="PF13411">
    <property type="entry name" value="MerR_1"/>
    <property type="match status" value="1"/>
</dbReference>
<evidence type="ECO:0000259" key="5">
    <source>
        <dbReference type="PROSITE" id="PS50937"/>
    </source>
</evidence>
<dbReference type="SMART" id="SM00871">
    <property type="entry name" value="AraC_E_bind"/>
    <property type="match status" value="1"/>
</dbReference>
<keyword evidence="1" id="KW-0678">Repressor</keyword>
<protein>
    <submittedName>
        <fullName evidence="6">MerR family transcriptional regulator</fullName>
    </submittedName>
</protein>
<dbReference type="GO" id="GO:0003700">
    <property type="term" value="F:DNA-binding transcription factor activity"/>
    <property type="evidence" value="ECO:0007669"/>
    <property type="project" value="InterPro"/>
</dbReference>
<dbReference type="Pfam" id="PF06445">
    <property type="entry name" value="GyrI-like"/>
    <property type="match status" value="1"/>
</dbReference>
<keyword evidence="2" id="KW-0805">Transcription regulation</keyword>